<dbReference type="AlphaFoldDB" id="A0AAW0SWQ8"/>
<keyword evidence="2" id="KW-1185">Reference proteome</keyword>
<comment type="caution">
    <text evidence="1">The sequence shown here is derived from an EMBL/GenBank/DDBJ whole genome shotgun (WGS) entry which is preliminary data.</text>
</comment>
<reference evidence="1 2" key="1">
    <citation type="submission" date="2023-03" db="EMBL/GenBank/DDBJ databases">
        <title>High-quality genome of Scylla paramamosain provides insights in environmental adaptation.</title>
        <authorList>
            <person name="Zhang L."/>
        </authorList>
    </citation>
    <scope>NUCLEOTIDE SEQUENCE [LARGE SCALE GENOMIC DNA]</scope>
    <source>
        <strain evidence="1">LZ_2023a</strain>
        <tissue evidence="1">Muscle</tissue>
    </source>
</reference>
<evidence type="ECO:0000313" key="2">
    <source>
        <dbReference type="Proteomes" id="UP001487740"/>
    </source>
</evidence>
<dbReference type="Proteomes" id="UP001487740">
    <property type="component" value="Unassembled WGS sequence"/>
</dbReference>
<gene>
    <name evidence="1" type="ORF">O3P69_019476</name>
</gene>
<dbReference type="PANTHER" id="PTHR21521:SF0">
    <property type="entry name" value="AMUN, ISOFORM A"/>
    <property type="match status" value="1"/>
</dbReference>
<accession>A0AAW0SWQ8</accession>
<proteinExistence type="predicted"/>
<evidence type="ECO:0000313" key="1">
    <source>
        <dbReference type="EMBL" id="KAK8379561.1"/>
    </source>
</evidence>
<organism evidence="1 2">
    <name type="scientific">Scylla paramamosain</name>
    <name type="common">Mud crab</name>
    <dbReference type="NCBI Taxonomy" id="85552"/>
    <lineage>
        <taxon>Eukaryota</taxon>
        <taxon>Metazoa</taxon>
        <taxon>Ecdysozoa</taxon>
        <taxon>Arthropoda</taxon>
        <taxon>Crustacea</taxon>
        <taxon>Multicrustacea</taxon>
        <taxon>Malacostraca</taxon>
        <taxon>Eumalacostraca</taxon>
        <taxon>Eucarida</taxon>
        <taxon>Decapoda</taxon>
        <taxon>Pleocyemata</taxon>
        <taxon>Brachyura</taxon>
        <taxon>Eubrachyura</taxon>
        <taxon>Portunoidea</taxon>
        <taxon>Portunidae</taxon>
        <taxon>Portuninae</taxon>
        <taxon>Scylla</taxon>
    </lineage>
</organism>
<sequence>MKKKGESLKSLDRWMQEELKTTADSREPPHINRAELVRLVEWKLTRGKFRPRLIELAGSNEEGEVVRVTGEGLRLGEEGKVMEAVQMMASLRGIGPATASAILAVCQPNNFSFFADEVAQTVLPTAASLKYTAKGIRGCECCCGGLRSEAKQG</sequence>
<dbReference type="EMBL" id="JARAKH010000043">
    <property type="protein sequence ID" value="KAK8379561.1"/>
    <property type="molecule type" value="Genomic_DNA"/>
</dbReference>
<name>A0AAW0SWQ8_SCYPA</name>
<protein>
    <submittedName>
        <fullName evidence="1">Uncharacterized protein</fullName>
    </submittedName>
</protein>
<dbReference type="PANTHER" id="PTHR21521">
    <property type="entry name" value="AMUN, ISOFORM A"/>
    <property type="match status" value="1"/>
</dbReference>